<keyword evidence="2" id="KW-1185">Reference proteome</keyword>
<proteinExistence type="predicted"/>
<dbReference type="Proteomes" id="UP000326995">
    <property type="component" value="Segment"/>
</dbReference>
<dbReference type="EMBL" id="MN176227">
    <property type="protein sequence ID" value="QFR56317.1"/>
    <property type="molecule type" value="Genomic_DNA"/>
</dbReference>
<dbReference type="GeneID" id="77850641"/>
<organism evidence="1 2">
    <name type="scientific">Bacillus phage 049ML001</name>
    <dbReference type="NCBI Taxonomy" id="2601660"/>
    <lineage>
        <taxon>Viruses</taxon>
        <taxon>Duplodnaviria</taxon>
        <taxon>Heunggongvirae</taxon>
        <taxon>Uroviricota</taxon>
        <taxon>Caudoviricetes</taxon>
        <taxon>Trautnerviridae</taxon>
        <taxon>Polsinellivirinae</taxon>
        <taxon>Rivavirus</taxon>
        <taxon>Rivavirus rv049ML001</taxon>
    </lineage>
</organism>
<dbReference type="RefSeq" id="YP_010644415.1">
    <property type="nucleotide sequence ID" value="NC_070625.1"/>
</dbReference>
<dbReference type="InterPro" id="IPR053745">
    <property type="entry name" value="Viral_Tail_Comp_sf"/>
</dbReference>
<sequence>MTWKLASRALQKATFKNLESYQPLMEMVNQVTESPGKDDPYPYVVIGDQSSTPFETKSSFGENITMDFHVWGGTTRAEAQDISSRVLEALTYKPLMFEGFTFVAKKLVLAQVITDTDGVTKHGIIKVRFTINNN</sequence>
<reference evidence="1 2" key="1">
    <citation type="submission" date="2019-07" db="EMBL/GenBank/DDBJ databases">
        <authorList>
            <person name="Tomko B.E."/>
            <person name="Krukonis G.P."/>
            <person name="Delesalle V.A."/>
        </authorList>
    </citation>
    <scope>NUCLEOTIDE SEQUENCE [LARGE SCALE GENOMIC DNA]</scope>
</reference>
<name>A0A5P8PHW6_9CAUD</name>
<evidence type="ECO:0000313" key="2">
    <source>
        <dbReference type="Proteomes" id="UP000326995"/>
    </source>
</evidence>
<dbReference type="Gene3D" id="3.30.2000.30">
    <property type="match status" value="1"/>
</dbReference>
<accession>A0A5P8PHW6</accession>
<dbReference type="InterPro" id="IPR021508">
    <property type="entry name" value="Gp17-like"/>
</dbReference>
<gene>
    <name evidence="1" type="primary">14</name>
    <name evidence="1" type="ORF">049ML001_14</name>
</gene>
<evidence type="ECO:0000313" key="1">
    <source>
        <dbReference type="EMBL" id="QFR56317.1"/>
    </source>
</evidence>
<protein>
    <submittedName>
        <fullName evidence="1">Head-to-tail joining protein</fullName>
    </submittedName>
</protein>
<dbReference type="KEGG" id="vg:77850641"/>
<dbReference type="Pfam" id="PF11367">
    <property type="entry name" value="Tail_completion_gp17"/>
    <property type="match status" value="1"/>
</dbReference>